<organism evidence="7 8">
    <name type="scientific">Opitutus terrae (strain DSM 11246 / JCM 15787 / PB90-1)</name>
    <dbReference type="NCBI Taxonomy" id="452637"/>
    <lineage>
        <taxon>Bacteria</taxon>
        <taxon>Pseudomonadati</taxon>
        <taxon>Verrucomicrobiota</taxon>
        <taxon>Opitutia</taxon>
        <taxon>Opitutales</taxon>
        <taxon>Opitutaceae</taxon>
        <taxon>Opitutus</taxon>
    </lineage>
</organism>
<dbReference type="Gene3D" id="3.40.605.10">
    <property type="entry name" value="Aldehyde Dehydrogenase, Chain A, domain 1"/>
    <property type="match status" value="1"/>
</dbReference>
<comment type="similarity">
    <text evidence="1">Belongs to the aldehyde dehydrogenase family.</text>
</comment>
<dbReference type="Proteomes" id="UP000007013">
    <property type="component" value="Chromosome"/>
</dbReference>
<feature type="domain" description="Aldehyde dehydrogenase" evidence="6">
    <location>
        <begin position="23"/>
        <end position="334"/>
    </location>
</feature>
<dbReference type="KEGG" id="ote:Oter_2670"/>
<comment type="catalytic activity">
    <reaction evidence="3">
        <text>2,5-dioxopentanoate + NAD(+) + H2O = 2-oxoglutarate + NADH + 2 H(+)</text>
        <dbReference type="Rhea" id="RHEA:47152"/>
        <dbReference type="ChEBI" id="CHEBI:15377"/>
        <dbReference type="ChEBI" id="CHEBI:15378"/>
        <dbReference type="ChEBI" id="CHEBI:16810"/>
        <dbReference type="ChEBI" id="CHEBI:57540"/>
        <dbReference type="ChEBI" id="CHEBI:57945"/>
        <dbReference type="ChEBI" id="CHEBI:58136"/>
    </reaction>
</comment>
<dbReference type="InterPro" id="IPR016161">
    <property type="entry name" value="Ald_DH/histidinol_DH"/>
</dbReference>
<evidence type="ECO:0000256" key="5">
    <source>
        <dbReference type="ARBA" id="ARBA00067023"/>
    </source>
</evidence>
<evidence type="ECO:0000256" key="2">
    <source>
        <dbReference type="ARBA" id="ARBA00023002"/>
    </source>
</evidence>
<comment type="catalytic activity">
    <reaction evidence="4">
        <text>2,5-dioxopentanoate + NADP(+) + H2O = 2-oxoglutarate + NADPH + 2 H(+)</text>
        <dbReference type="Rhea" id="RHEA:11296"/>
        <dbReference type="ChEBI" id="CHEBI:15377"/>
        <dbReference type="ChEBI" id="CHEBI:15378"/>
        <dbReference type="ChEBI" id="CHEBI:16810"/>
        <dbReference type="ChEBI" id="CHEBI:57783"/>
        <dbReference type="ChEBI" id="CHEBI:58136"/>
        <dbReference type="ChEBI" id="CHEBI:58349"/>
        <dbReference type="EC" id="1.2.1.26"/>
    </reaction>
</comment>
<dbReference type="CDD" id="cd07129">
    <property type="entry name" value="ALDH_KGSADH"/>
    <property type="match status" value="1"/>
</dbReference>
<dbReference type="InterPro" id="IPR044151">
    <property type="entry name" value="ALDH_KGSADH"/>
</dbReference>
<dbReference type="GO" id="GO:0047533">
    <property type="term" value="F:2,5-dioxovalerate dehydrogenase (NADP+) activity"/>
    <property type="evidence" value="ECO:0007669"/>
    <property type="project" value="UniProtKB-EC"/>
</dbReference>
<dbReference type="InterPro" id="IPR015590">
    <property type="entry name" value="Aldehyde_DH_dom"/>
</dbReference>
<gene>
    <name evidence="7" type="ordered locus">Oter_2670</name>
</gene>
<dbReference type="PANTHER" id="PTHR43353">
    <property type="entry name" value="SUCCINATE-SEMIALDEHYDE DEHYDROGENASE, MITOCHONDRIAL"/>
    <property type="match status" value="1"/>
</dbReference>
<dbReference type="FunFam" id="3.40.605.10:FF:000037">
    <property type="entry name" value="NADP-dependent fatty aldehyde dehydrogenase"/>
    <property type="match status" value="1"/>
</dbReference>
<dbReference type="AlphaFoldDB" id="B1ZUY1"/>
<evidence type="ECO:0000256" key="1">
    <source>
        <dbReference type="ARBA" id="ARBA00009986"/>
    </source>
</evidence>
<dbReference type="STRING" id="452637.Oter_2670"/>
<evidence type="ECO:0000256" key="4">
    <source>
        <dbReference type="ARBA" id="ARBA00051918"/>
    </source>
</evidence>
<name>B1ZUY1_OPITP</name>
<accession>B1ZUY1</accession>
<evidence type="ECO:0000259" key="6">
    <source>
        <dbReference type="Pfam" id="PF00171"/>
    </source>
</evidence>
<proteinExistence type="inferred from homology"/>
<protein>
    <recommendedName>
        <fullName evidence="5">2,5-dioxovalerate dehydrogenase</fullName>
        <ecNumber evidence="5">1.2.1.26</ecNumber>
    </recommendedName>
</protein>
<dbReference type="InterPro" id="IPR050740">
    <property type="entry name" value="Aldehyde_DH_Superfamily"/>
</dbReference>
<keyword evidence="8" id="KW-1185">Reference proteome</keyword>
<keyword evidence="2" id="KW-0560">Oxidoreductase</keyword>
<dbReference type="Gene3D" id="3.40.309.10">
    <property type="entry name" value="Aldehyde Dehydrogenase, Chain A, domain 2"/>
    <property type="match status" value="1"/>
</dbReference>
<evidence type="ECO:0000256" key="3">
    <source>
        <dbReference type="ARBA" id="ARBA00050769"/>
    </source>
</evidence>
<dbReference type="SUPFAM" id="SSF53720">
    <property type="entry name" value="ALDH-like"/>
    <property type="match status" value="1"/>
</dbReference>
<dbReference type="EMBL" id="CP001032">
    <property type="protein sequence ID" value="ACB75951.1"/>
    <property type="molecule type" value="Genomic_DNA"/>
</dbReference>
<dbReference type="EC" id="1.2.1.26" evidence="5"/>
<dbReference type="InterPro" id="IPR016163">
    <property type="entry name" value="Ald_DH_C"/>
</dbReference>
<evidence type="ECO:0000313" key="7">
    <source>
        <dbReference type="EMBL" id="ACB75951.1"/>
    </source>
</evidence>
<dbReference type="Pfam" id="PF00171">
    <property type="entry name" value="Aldedh"/>
    <property type="match status" value="1"/>
</dbReference>
<evidence type="ECO:0000313" key="8">
    <source>
        <dbReference type="Proteomes" id="UP000007013"/>
    </source>
</evidence>
<dbReference type="InterPro" id="IPR016162">
    <property type="entry name" value="Ald_DH_N"/>
</dbReference>
<dbReference type="RefSeq" id="WP_012375486.1">
    <property type="nucleotide sequence ID" value="NC_010571.1"/>
</dbReference>
<dbReference type="eggNOG" id="COG1012">
    <property type="taxonomic scope" value="Bacteria"/>
</dbReference>
<reference evidence="7 8" key="1">
    <citation type="journal article" date="2011" name="J. Bacteriol.">
        <title>Genome sequence of the verrucomicrobium Opitutus terrae PB90-1, an abundant inhabitant of rice paddy soil ecosystems.</title>
        <authorList>
            <person name="van Passel M.W."/>
            <person name="Kant R."/>
            <person name="Palva A."/>
            <person name="Copeland A."/>
            <person name="Lucas S."/>
            <person name="Lapidus A."/>
            <person name="Glavina del Rio T."/>
            <person name="Pitluck S."/>
            <person name="Goltsman E."/>
            <person name="Clum A."/>
            <person name="Sun H."/>
            <person name="Schmutz J."/>
            <person name="Larimer F.W."/>
            <person name="Land M.L."/>
            <person name="Hauser L."/>
            <person name="Kyrpides N."/>
            <person name="Mikhailova N."/>
            <person name="Richardson P.P."/>
            <person name="Janssen P.H."/>
            <person name="de Vos W.M."/>
            <person name="Smidt H."/>
        </authorList>
    </citation>
    <scope>NUCLEOTIDE SEQUENCE [LARGE SCALE GENOMIC DNA]</scope>
    <source>
        <strain evidence="8">DSM 11246 / JCM 15787 / PB90-1</strain>
    </source>
</reference>
<dbReference type="HOGENOM" id="CLU_027555_0_0_0"/>
<dbReference type="OrthoDB" id="9770537at2"/>
<dbReference type="PANTHER" id="PTHR43353:SF3">
    <property type="entry name" value="ALDEHYDE DEHYDROGENASE-RELATED"/>
    <property type="match status" value="1"/>
</dbReference>
<sequence length="533" mass="56108">MILHGKSLIAGQPGQAGGPIFWTVNPATGHRLTPDFHSASAAEVDRALHESAAAFADYSTRPPAERAAFLDAIATAIEAVGDELLQRAHQETGLPLARITGERARTCGQLRLFANLVREGSWVDARIDPALPQRQPLPRPDLRRMLTPLGPVVVFGSSNFPLAFSVAGGDTASAFAAGCTVVVKAHRAHAGTAELVGGAITQAAVACGLPPGVFSMIHGEGATAGVAMVKHPATAAVGFTGSRTAGRALFDAAAARPHPIPVFAEMSSLNPVFLLPRAVHERGTEIAQGLLSSFTLGVGQFCTKPGLVFALRSPETDAFIEKFGELVREAPCGVMLTSGIREAFLKNRTKVTSVVGVLPLIESSKTADPSHTESQPSFAVSRGRRFLEHPELATEAFGPFTLIVIAETEDELKACAASLEGQLTATVHGTPADLEHARPLLATLEQKAGRLLINSFPTGVEVSPAMNHGGPYPATTDVRFTSVGTAAIYRFARPVCYQGFPDALLPLALQDANPLGLLRLVDGKHTRDAVQRV</sequence>